<proteinExistence type="inferred from homology"/>
<dbReference type="RefSeq" id="WP_162364793.1">
    <property type="nucleotide sequence ID" value="NZ_WUBS01000003.1"/>
</dbReference>
<dbReference type="GO" id="GO:0005829">
    <property type="term" value="C:cytosol"/>
    <property type="evidence" value="ECO:0007669"/>
    <property type="project" value="TreeGrafter"/>
</dbReference>
<dbReference type="AlphaFoldDB" id="A0A845SGM8"/>
<evidence type="ECO:0000256" key="1">
    <source>
        <dbReference type="ARBA" id="ARBA00010552"/>
    </source>
</evidence>
<comment type="similarity">
    <text evidence="1">Belongs to the RutC family.</text>
</comment>
<dbReference type="Gene3D" id="3.30.1330.40">
    <property type="entry name" value="RutC-like"/>
    <property type="match status" value="1"/>
</dbReference>
<name>A0A845SGM8_9GAMM</name>
<dbReference type="GO" id="GO:0019239">
    <property type="term" value="F:deaminase activity"/>
    <property type="evidence" value="ECO:0007669"/>
    <property type="project" value="TreeGrafter"/>
</dbReference>
<dbReference type="Pfam" id="PF01042">
    <property type="entry name" value="Ribonuc_L-PSP"/>
    <property type="match status" value="1"/>
</dbReference>
<accession>A0A845SGM8</accession>
<organism evidence="2 3">
    <name type="scientific">Acerihabitans arboris</name>
    <dbReference type="NCBI Taxonomy" id="2691583"/>
    <lineage>
        <taxon>Bacteria</taxon>
        <taxon>Pseudomonadati</taxon>
        <taxon>Pseudomonadota</taxon>
        <taxon>Gammaproteobacteria</taxon>
        <taxon>Enterobacterales</taxon>
        <taxon>Pectobacteriaceae</taxon>
        <taxon>Acerihabitans</taxon>
    </lineage>
</organism>
<dbReference type="SUPFAM" id="SSF55298">
    <property type="entry name" value="YjgF-like"/>
    <property type="match status" value="1"/>
</dbReference>
<protein>
    <submittedName>
        <fullName evidence="2">RidA family protein</fullName>
    </submittedName>
</protein>
<dbReference type="PANTHER" id="PTHR11803:SF58">
    <property type="entry name" value="PROTEIN HMF1-RELATED"/>
    <property type="match status" value="1"/>
</dbReference>
<dbReference type="InterPro" id="IPR006175">
    <property type="entry name" value="YjgF/YER057c/UK114"/>
</dbReference>
<gene>
    <name evidence="2" type="ORF">GRH90_04955</name>
</gene>
<dbReference type="CDD" id="cd00448">
    <property type="entry name" value="YjgF_YER057c_UK114_family"/>
    <property type="match status" value="1"/>
</dbReference>
<reference evidence="2 3" key="2">
    <citation type="submission" date="2020-02" db="EMBL/GenBank/DDBJ databases">
        <title>The new genus of Enterobacteriales.</title>
        <authorList>
            <person name="Kim I.S."/>
        </authorList>
    </citation>
    <scope>NUCLEOTIDE SEQUENCE [LARGE SCALE GENOMIC DNA]</scope>
    <source>
        <strain evidence="2 3">SAP-6</strain>
    </source>
</reference>
<dbReference type="PANTHER" id="PTHR11803">
    <property type="entry name" value="2-IMINOBUTANOATE/2-IMINOPROPANOATE DEAMINASE RIDA"/>
    <property type="match status" value="1"/>
</dbReference>
<keyword evidence="3" id="KW-1185">Reference proteome</keyword>
<reference evidence="2 3" key="1">
    <citation type="submission" date="2019-12" db="EMBL/GenBank/DDBJ databases">
        <authorList>
            <person name="Lee S.D."/>
        </authorList>
    </citation>
    <scope>NUCLEOTIDE SEQUENCE [LARGE SCALE GENOMIC DNA]</scope>
    <source>
        <strain evidence="2 3">SAP-6</strain>
    </source>
</reference>
<dbReference type="InterPro" id="IPR035959">
    <property type="entry name" value="RutC-like_sf"/>
</dbReference>
<evidence type="ECO:0000313" key="2">
    <source>
        <dbReference type="EMBL" id="NDL62104.1"/>
    </source>
</evidence>
<evidence type="ECO:0000313" key="3">
    <source>
        <dbReference type="Proteomes" id="UP000461443"/>
    </source>
</evidence>
<sequence>MRIISVPDLPPPAGHYSQAVVARGWVFISGVLPSPDCFDAEFDIQLGSVLDICGKILAEAGCSWQHVVQCTAYIAGVEYWPNFNSIYARYLKEHQPARVVVPVAALHHGCLVEVQLTATATQSQSKPSLPETRRSS</sequence>
<dbReference type="Proteomes" id="UP000461443">
    <property type="component" value="Unassembled WGS sequence"/>
</dbReference>
<comment type="caution">
    <text evidence="2">The sequence shown here is derived from an EMBL/GenBank/DDBJ whole genome shotgun (WGS) entry which is preliminary data.</text>
</comment>
<dbReference type="EMBL" id="WUBS01000003">
    <property type="protein sequence ID" value="NDL62104.1"/>
    <property type="molecule type" value="Genomic_DNA"/>
</dbReference>